<keyword evidence="3" id="KW-0223">Dioxygenase</keyword>
<dbReference type="PANTHER" id="PTHR43779">
    <property type="entry name" value="DIOXYGENASE RV0097-RELATED"/>
    <property type="match status" value="1"/>
</dbReference>
<evidence type="ECO:0000256" key="4">
    <source>
        <dbReference type="ARBA" id="ARBA00023002"/>
    </source>
</evidence>
<keyword evidence="5" id="KW-0408">Iron</keyword>
<organism evidence="7 8">
    <name type="scientific">Boothiomyces macroporosus</name>
    <dbReference type="NCBI Taxonomy" id="261099"/>
    <lineage>
        <taxon>Eukaryota</taxon>
        <taxon>Fungi</taxon>
        <taxon>Fungi incertae sedis</taxon>
        <taxon>Chytridiomycota</taxon>
        <taxon>Chytridiomycota incertae sedis</taxon>
        <taxon>Chytridiomycetes</taxon>
        <taxon>Rhizophydiales</taxon>
        <taxon>Terramycetaceae</taxon>
        <taxon>Boothiomyces</taxon>
    </lineage>
</organism>
<evidence type="ECO:0000313" key="8">
    <source>
        <dbReference type="Proteomes" id="UP001210925"/>
    </source>
</evidence>
<dbReference type="Proteomes" id="UP001210925">
    <property type="component" value="Unassembled WGS sequence"/>
</dbReference>
<dbReference type="GO" id="GO:0046872">
    <property type="term" value="F:metal ion binding"/>
    <property type="evidence" value="ECO:0007669"/>
    <property type="project" value="UniProtKB-KW"/>
</dbReference>
<dbReference type="Gene3D" id="3.60.130.10">
    <property type="entry name" value="Clavaminate synthase-like"/>
    <property type="match status" value="1"/>
</dbReference>
<dbReference type="GO" id="GO:0051213">
    <property type="term" value="F:dioxygenase activity"/>
    <property type="evidence" value="ECO:0007669"/>
    <property type="project" value="UniProtKB-KW"/>
</dbReference>
<evidence type="ECO:0000256" key="2">
    <source>
        <dbReference type="ARBA" id="ARBA00022723"/>
    </source>
</evidence>
<name>A0AAD5UGQ5_9FUNG</name>
<reference evidence="7" key="1">
    <citation type="submission" date="2020-05" db="EMBL/GenBank/DDBJ databases">
        <title>Phylogenomic resolution of chytrid fungi.</title>
        <authorList>
            <person name="Stajich J.E."/>
            <person name="Amses K."/>
            <person name="Simmons R."/>
            <person name="Seto K."/>
            <person name="Myers J."/>
            <person name="Bonds A."/>
            <person name="Quandt C.A."/>
            <person name="Barry K."/>
            <person name="Liu P."/>
            <person name="Grigoriev I."/>
            <person name="Longcore J.E."/>
            <person name="James T.Y."/>
        </authorList>
    </citation>
    <scope>NUCLEOTIDE SEQUENCE</scope>
    <source>
        <strain evidence="7">PLAUS21</strain>
    </source>
</reference>
<evidence type="ECO:0000259" key="6">
    <source>
        <dbReference type="Pfam" id="PF02668"/>
    </source>
</evidence>
<dbReference type="SUPFAM" id="SSF51197">
    <property type="entry name" value="Clavaminate synthase-like"/>
    <property type="match status" value="1"/>
</dbReference>
<comment type="similarity">
    <text evidence="1">Belongs to the TfdA dioxygenase family.</text>
</comment>
<evidence type="ECO:0000313" key="7">
    <source>
        <dbReference type="EMBL" id="KAJ3257697.1"/>
    </source>
</evidence>
<dbReference type="AlphaFoldDB" id="A0AAD5UGQ5"/>
<accession>A0AAD5UGQ5</accession>
<gene>
    <name evidence="7" type="ORF">HK103_004324</name>
</gene>
<dbReference type="Pfam" id="PF02668">
    <property type="entry name" value="TauD"/>
    <property type="match status" value="1"/>
</dbReference>
<evidence type="ECO:0000256" key="5">
    <source>
        <dbReference type="ARBA" id="ARBA00023004"/>
    </source>
</evidence>
<dbReference type="InterPro" id="IPR003819">
    <property type="entry name" value="TauD/TfdA-like"/>
</dbReference>
<evidence type="ECO:0000256" key="3">
    <source>
        <dbReference type="ARBA" id="ARBA00022964"/>
    </source>
</evidence>
<keyword evidence="4" id="KW-0560">Oxidoreductase</keyword>
<keyword evidence="2" id="KW-0479">Metal-binding</keyword>
<dbReference type="EMBL" id="JADGKB010000035">
    <property type="protein sequence ID" value="KAJ3257697.1"/>
    <property type="molecule type" value="Genomic_DNA"/>
</dbReference>
<proteinExistence type="inferred from homology"/>
<keyword evidence="8" id="KW-1185">Reference proteome</keyword>
<comment type="caution">
    <text evidence="7">The sequence shown here is derived from an EMBL/GenBank/DDBJ whole genome shotgun (WGS) entry which is preliminary data.</text>
</comment>
<dbReference type="InterPro" id="IPR042098">
    <property type="entry name" value="TauD-like_sf"/>
</dbReference>
<sequence>MFPSIDYSKYKTISEEFVTEIKNHLMEQPIVILNNIDLDEKEFLELTTKLGLPINLPDLLVPAKVPGFPELARVANFNQQQGSVDLKYAFGNYWHHDGNFWLPGENRIINLLHSKIVPSKGGNTGFINTRRAFEKLDKATKEQFEGVKARVDLKNIEDFRNVPDSIVNQLELPISVQHQVIQQHAGFKALYLPYYSDAIKDTSGKEWKHQELFDYLFADPDLFYTHCWSENQILVWDNTQCMHKAMGGIQGKRLLWRSQARLI</sequence>
<evidence type="ECO:0000256" key="1">
    <source>
        <dbReference type="ARBA" id="ARBA00005896"/>
    </source>
</evidence>
<dbReference type="InterPro" id="IPR051178">
    <property type="entry name" value="TfdA_dioxygenase"/>
</dbReference>
<dbReference type="PANTHER" id="PTHR43779:SF3">
    <property type="entry name" value="(3R)-3-[(CARBOXYMETHYL)AMINO]FATTY ACID OXYGENASE_DECARBOXYLASE"/>
    <property type="match status" value="1"/>
</dbReference>
<feature type="domain" description="TauD/TfdA-like" evidence="6">
    <location>
        <begin position="5"/>
        <end position="258"/>
    </location>
</feature>
<protein>
    <recommendedName>
        <fullName evidence="6">TauD/TfdA-like domain-containing protein</fullName>
    </recommendedName>
</protein>